<keyword evidence="2 3" id="KW-0694">RNA-binding</keyword>
<dbReference type="PANTHER" id="PTHR47640">
    <property type="entry name" value="TRNA SELENOCYSTEINE 1-ASSOCIATED PROTEIN 1-RELATED-RELATED"/>
    <property type="match status" value="1"/>
</dbReference>
<evidence type="ECO:0000313" key="9">
    <source>
        <dbReference type="Proteomes" id="UP000029867"/>
    </source>
</evidence>
<reference evidence="7" key="2">
    <citation type="submission" date="2014-08" db="EMBL/GenBank/DDBJ databases">
        <title>Exploiting Issatchenkia orientalis SD108 for Succinic Acid Production.</title>
        <authorList>
            <person name="Xiao H."/>
            <person name="Shao Z."/>
            <person name="Jiang Y."/>
            <person name="Dole S."/>
            <person name="Zhao H."/>
        </authorList>
    </citation>
    <scope>NUCLEOTIDE SEQUENCE [LARGE SCALE GENOMIC DNA]</scope>
    <source>
        <strain evidence="7">SD108</strain>
    </source>
</reference>
<gene>
    <name evidence="8" type="ORF">CAS74_000996</name>
    <name evidence="7" type="ORF">JL09_g636</name>
</gene>
<evidence type="ECO:0000256" key="2">
    <source>
        <dbReference type="ARBA" id="ARBA00022884"/>
    </source>
</evidence>
<evidence type="ECO:0000256" key="4">
    <source>
        <dbReference type="SAM" id="Coils"/>
    </source>
</evidence>
<keyword evidence="4" id="KW-0175">Coiled coil</keyword>
<feature type="domain" description="RRM" evidence="6">
    <location>
        <begin position="146"/>
        <end position="225"/>
    </location>
</feature>
<dbReference type="VEuPathDB" id="FungiDB:C5L36_0C09740"/>
<feature type="compositionally biased region" description="Polar residues" evidence="5">
    <location>
        <begin position="249"/>
        <end position="268"/>
    </location>
</feature>
<dbReference type="Proteomes" id="UP000029867">
    <property type="component" value="Unassembled WGS sequence"/>
</dbReference>
<dbReference type="EMBL" id="JQFK01000003">
    <property type="protein sequence ID" value="KGK40299.1"/>
    <property type="molecule type" value="Genomic_DNA"/>
</dbReference>
<dbReference type="GO" id="GO:0003729">
    <property type="term" value="F:mRNA binding"/>
    <property type="evidence" value="ECO:0007669"/>
    <property type="project" value="InterPro"/>
</dbReference>
<evidence type="ECO:0000256" key="5">
    <source>
        <dbReference type="SAM" id="MobiDB-lite"/>
    </source>
</evidence>
<evidence type="ECO:0000256" key="1">
    <source>
        <dbReference type="ARBA" id="ARBA00022737"/>
    </source>
</evidence>
<organism evidence="7 9">
    <name type="scientific">Pichia kudriavzevii</name>
    <name type="common">Yeast</name>
    <name type="synonym">Issatchenkia orientalis</name>
    <dbReference type="NCBI Taxonomy" id="4909"/>
    <lineage>
        <taxon>Eukaryota</taxon>
        <taxon>Fungi</taxon>
        <taxon>Dikarya</taxon>
        <taxon>Ascomycota</taxon>
        <taxon>Saccharomycotina</taxon>
        <taxon>Pichiomycetes</taxon>
        <taxon>Pichiales</taxon>
        <taxon>Pichiaceae</taxon>
        <taxon>Pichia</taxon>
    </lineage>
</organism>
<feature type="domain" description="RRM" evidence="6">
    <location>
        <begin position="306"/>
        <end position="379"/>
    </location>
</feature>
<dbReference type="SUPFAM" id="SSF54928">
    <property type="entry name" value="RNA-binding domain, RBD"/>
    <property type="match status" value="3"/>
</dbReference>
<dbReference type="SMART" id="SM00360">
    <property type="entry name" value="RRM"/>
    <property type="match status" value="3"/>
</dbReference>
<feature type="domain" description="RRM" evidence="6">
    <location>
        <begin position="29"/>
        <end position="120"/>
    </location>
</feature>
<dbReference type="Proteomes" id="UP000195871">
    <property type="component" value="Unassembled WGS sequence"/>
</dbReference>
<accession>A0A099P7U0</accession>
<comment type="caution">
    <text evidence="7">The sequence shown here is derived from an EMBL/GenBank/DDBJ whole genome shotgun (WGS) entry which is preliminary data.</text>
</comment>
<dbReference type="InterPro" id="IPR050825">
    <property type="entry name" value="RBM42_RBP45_47-like"/>
</dbReference>
<dbReference type="AlphaFoldDB" id="A0A099P7U0"/>
<evidence type="ECO:0000256" key="3">
    <source>
        <dbReference type="PROSITE-ProRule" id="PRU00176"/>
    </source>
</evidence>
<reference evidence="9" key="1">
    <citation type="journal article" date="2014" name="Microb. Cell Fact.">
        <title>Exploiting Issatchenkia orientalis SD108 for succinic acid production.</title>
        <authorList>
            <person name="Xiao H."/>
            <person name="Shao Z."/>
            <person name="Jiang Y."/>
            <person name="Dole S."/>
            <person name="Zhao H."/>
        </authorList>
    </citation>
    <scope>NUCLEOTIDE SEQUENCE [LARGE SCALE GENOMIC DNA]</scope>
    <source>
        <strain evidence="9">SD108</strain>
    </source>
</reference>
<dbReference type="CDD" id="cd12344">
    <property type="entry name" value="RRM1_SECp43_like"/>
    <property type="match status" value="1"/>
</dbReference>
<evidence type="ECO:0000313" key="8">
    <source>
        <dbReference type="EMBL" id="OUT24608.1"/>
    </source>
</evidence>
<dbReference type="eggNOG" id="KOG0118">
    <property type="taxonomic scope" value="Eukaryota"/>
</dbReference>
<evidence type="ECO:0000259" key="6">
    <source>
        <dbReference type="PROSITE" id="PS50102"/>
    </source>
</evidence>
<proteinExistence type="predicted"/>
<dbReference type="Gene3D" id="3.30.70.330">
    <property type="match status" value="3"/>
</dbReference>
<feature type="region of interest" description="Disordered" evidence="5">
    <location>
        <begin position="249"/>
        <end position="271"/>
    </location>
</feature>
<dbReference type="PROSITE" id="PS50102">
    <property type="entry name" value="RRM"/>
    <property type="match status" value="3"/>
</dbReference>
<dbReference type="InterPro" id="IPR000504">
    <property type="entry name" value="RRM_dom"/>
</dbReference>
<evidence type="ECO:0000313" key="10">
    <source>
        <dbReference type="Proteomes" id="UP000195871"/>
    </source>
</evidence>
<dbReference type="PANTHER" id="PTHR47640:SF10">
    <property type="entry name" value="TRNA SELENOCYSTEINE 1-ASSOCIATED PROTEIN 1-RELATED"/>
    <property type="match status" value="1"/>
</dbReference>
<dbReference type="Pfam" id="PF00076">
    <property type="entry name" value="RRM_1"/>
    <property type="match status" value="3"/>
</dbReference>
<dbReference type="InterPro" id="IPR012677">
    <property type="entry name" value="Nucleotide-bd_a/b_plait_sf"/>
</dbReference>
<dbReference type="EMBL" id="NHMM01000001">
    <property type="protein sequence ID" value="OUT24608.1"/>
    <property type="molecule type" value="Genomic_DNA"/>
</dbReference>
<protein>
    <recommendedName>
        <fullName evidence="6">RRM domain-containing protein</fullName>
    </recommendedName>
</protein>
<reference evidence="8 10" key="3">
    <citation type="submission" date="2017-05" db="EMBL/GenBank/DDBJ databases">
        <title>The Genome Sequence of Candida krusei Ckrusei653.</title>
        <authorList>
            <person name="Cuomo C."/>
            <person name="Forche A."/>
            <person name="Young S."/>
            <person name="Abouelleil A."/>
            <person name="Cao P."/>
            <person name="Chapman S."/>
            <person name="Cusick C."/>
            <person name="Shea T."/>
            <person name="Nusbaum C."/>
            <person name="Birren B."/>
        </authorList>
    </citation>
    <scope>NUCLEOTIDE SEQUENCE [LARGE SCALE GENOMIC DNA]</scope>
    <source>
        <strain evidence="8 10">Ckrusei653</strain>
    </source>
</reference>
<dbReference type="GO" id="GO:0005829">
    <property type="term" value="C:cytosol"/>
    <property type="evidence" value="ECO:0007669"/>
    <property type="project" value="TreeGrafter"/>
</dbReference>
<dbReference type="InterPro" id="IPR035979">
    <property type="entry name" value="RBD_domain_sf"/>
</dbReference>
<sequence>MFNTFDNNNTINMASNSSVASVSSNGQIPQLWMGELDQRWDELTIKQIWNNLISSMGIVIHSIKLIKDKQSTQLGLTNAGYCFIRFHNFEDASKVLNTFNGKPIPGTNNQHYFRLNWSSANIQAAATAAAAASSLPLTSSSAPVEYSIFVGDLPQNINEQILLQTFKSKYPSCTSVKIMVDQTTGNIKGYGFVKFLNEEEQKRSLVEMQGYVLLGRAIRVSTASKSNSSNPNQAHQNKQNHIMINSNQTPSLNEKTASSVPPMSQRTSPVGFDSKEQQINNIASRNLNQPLPQNVPLQYFNDPANTTVFIGGLNVPISEQQMFELFSKFGSISYVKIPNGKNCGFVQFFHRESAELAIKEMQGYDIGGGCKIRVSWGARAAQRSWFARQLQIQQQQQQKQQQLQQLQQQQQHQQQQQLQQGYNVVSPNVQHQQLLQTNDSHFNELSNNDINMMLQMNQTGTMADNLGLFNSYVNINDSLLNMNGYSIDQYNFQNEMIPYTNLSSNDEFKLNKLLLAARDGNLDQLDLGSSLYN</sequence>
<evidence type="ECO:0000313" key="7">
    <source>
        <dbReference type="EMBL" id="KGK40299.1"/>
    </source>
</evidence>
<keyword evidence="1" id="KW-0677">Repeat</keyword>
<dbReference type="HOGENOM" id="CLU_016304_7_0_1"/>
<feature type="coiled-coil region" evidence="4">
    <location>
        <begin position="389"/>
        <end position="416"/>
    </location>
</feature>
<name>A0A099P7U0_PICKU</name>